<reference evidence="1 2" key="1">
    <citation type="journal article" date="2021" name="ISME J.">
        <title>Genomic evolution of the class Acidithiobacillia: deep-branching Proteobacteria living in extreme acidic conditions.</title>
        <authorList>
            <person name="Moya-Beltran A."/>
            <person name="Beard S."/>
            <person name="Rojas-Villalobos C."/>
            <person name="Issotta F."/>
            <person name="Gallardo Y."/>
            <person name="Ulloa R."/>
            <person name="Giaveno A."/>
            <person name="Degli Esposti M."/>
            <person name="Johnson D.B."/>
            <person name="Quatrini R."/>
        </authorList>
    </citation>
    <scope>NUCLEOTIDE SEQUENCE [LARGE SCALE GENOMIC DNA]</scope>
    <source>
        <strain evidence="1 2">GG1-14</strain>
    </source>
</reference>
<sequence length="177" mass="19945">MSGIDVVAEVSSSISLPELENPAKSRKPIWPVMLLEPWLRIGPSPVHGFGAFANSSLPAGATIVHLDGQVLTIGDIAKLTQTLRHGIDDHLLNYFFMEWNFIPIPENRNRVLARPFRTVYSYLNHSRDPNCKVAGSYPGTFRVETIRDVSAQEELFLNYLEEEIPHWYLNGHGASYL</sequence>
<evidence type="ECO:0000313" key="1">
    <source>
        <dbReference type="EMBL" id="XRI74603.1"/>
    </source>
</evidence>
<dbReference type="Proteomes" id="UP001195965">
    <property type="component" value="Chromosome"/>
</dbReference>
<keyword evidence="1" id="KW-0489">Methyltransferase</keyword>
<keyword evidence="1" id="KW-0808">Transferase</keyword>
<dbReference type="EC" id="2.1.1.-" evidence="1"/>
<accession>A0ACD5HL00</accession>
<keyword evidence="2" id="KW-1185">Reference proteome</keyword>
<evidence type="ECO:0000313" key="2">
    <source>
        <dbReference type="Proteomes" id="UP001195965"/>
    </source>
</evidence>
<name>A0ACD5HL00_9PROT</name>
<gene>
    <name evidence="1" type="ORF">HHS34_005275</name>
</gene>
<protein>
    <submittedName>
        <fullName evidence="1">SET domain-containing protein</fullName>
        <ecNumber evidence="1">2.1.1.-</ecNumber>
    </submittedName>
</protein>
<dbReference type="EMBL" id="CP127526">
    <property type="protein sequence ID" value="XRI74603.1"/>
    <property type="molecule type" value="Genomic_DNA"/>
</dbReference>
<organism evidence="1 2">
    <name type="scientific">Acidithiobacillus montserratensis</name>
    <dbReference type="NCBI Taxonomy" id="2729135"/>
    <lineage>
        <taxon>Bacteria</taxon>
        <taxon>Pseudomonadati</taxon>
        <taxon>Pseudomonadota</taxon>
        <taxon>Acidithiobacillia</taxon>
        <taxon>Acidithiobacillales</taxon>
        <taxon>Acidithiobacillaceae</taxon>
        <taxon>Acidithiobacillus</taxon>
    </lineage>
</organism>
<proteinExistence type="predicted"/>